<sequence length="519" mass="56047">MQNLPLPSDTPFPDAVAQTDPARPAYVMAATGEVVTYGRLVDSSRAIAGLLASRGLRHGDCVAILMENTADYLPVAWAAQRSGLRYVGLPVRLEPAEVAYILRDSGARALVTSPAYVGRAAAALREAPGVGLRVTTGPAKEGFEELAAAVAAAPPVEREEREGVDLLYSSGTTGRPKGVAAALPLAPLGTPPGVATLLHERWGLDEKAVYLSPAPLYHAAPLRFCMTVHRYGGTVVVMEKFDAEAALELVERHRVTHTQMVPTMLIRILKLPRAVREARDLSSLQVVVHAAAPCPPETKRALIDWLGPVVHEYYSSTENYLFTAIDSAEWLAHPGSVGRALVGRPHILDEDGAELPPGEIGTIWSEGGLAFEYLNDPDKTAASRNDRGWTTVGDLGHLDEEGYLHLADRRSDLVLSGGVNIYPQEAENVLVTHPDVADAAVFGIPHEELGEVVQAVVQLRPGRTPGPEAAEELIAWCRQHLSTYKCPRAVDFADELPRQATGKLFKRELKERYRARAAG</sequence>
<dbReference type="InterPro" id="IPR045851">
    <property type="entry name" value="AMP-bd_C_sf"/>
</dbReference>
<proteinExistence type="inferred from homology"/>
<dbReference type="PROSITE" id="PS00455">
    <property type="entry name" value="AMP_BINDING"/>
    <property type="match status" value="1"/>
</dbReference>
<keyword evidence="2" id="KW-0436">Ligase</keyword>
<dbReference type="PANTHER" id="PTHR43201">
    <property type="entry name" value="ACYL-COA SYNTHETASE"/>
    <property type="match status" value="1"/>
</dbReference>
<evidence type="ECO:0000259" key="3">
    <source>
        <dbReference type="Pfam" id="PF00501"/>
    </source>
</evidence>
<dbReference type="PANTHER" id="PTHR43201:SF5">
    <property type="entry name" value="MEDIUM-CHAIN ACYL-COA LIGASE ACSF2, MITOCHONDRIAL"/>
    <property type="match status" value="1"/>
</dbReference>
<dbReference type="InterPro" id="IPR020845">
    <property type="entry name" value="AMP-binding_CS"/>
</dbReference>
<evidence type="ECO:0000313" key="6">
    <source>
        <dbReference type="Proteomes" id="UP001500325"/>
    </source>
</evidence>
<dbReference type="EMBL" id="BAABIC010000015">
    <property type="protein sequence ID" value="GAA4700523.1"/>
    <property type="molecule type" value="Genomic_DNA"/>
</dbReference>
<feature type="domain" description="AMP-binding enzyme C-terminal" evidence="4">
    <location>
        <begin position="425"/>
        <end position="503"/>
    </location>
</feature>
<accession>A0ABP8X4Q9</accession>
<dbReference type="Pfam" id="PF00501">
    <property type="entry name" value="AMP-binding"/>
    <property type="match status" value="1"/>
</dbReference>
<dbReference type="InterPro" id="IPR025110">
    <property type="entry name" value="AMP-bd_C"/>
</dbReference>
<dbReference type="SUPFAM" id="SSF56801">
    <property type="entry name" value="Acetyl-CoA synthetase-like"/>
    <property type="match status" value="1"/>
</dbReference>
<evidence type="ECO:0000256" key="2">
    <source>
        <dbReference type="ARBA" id="ARBA00022598"/>
    </source>
</evidence>
<evidence type="ECO:0000256" key="1">
    <source>
        <dbReference type="ARBA" id="ARBA00006432"/>
    </source>
</evidence>
<dbReference type="Gene3D" id="3.40.50.12780">
    <property type="entry name" value="N-terminal domain of ligase-like"/>
    <property type="match status" value="1"/>
</dbReference>
<evidence type="ECO:0000259" key="4">
    <source>
        <dbReference type="Pfam" id="PF13193"/>
    </source>
</evidence>
<dbReference type="Pfam" id="PF13193">
    <property type="entry name" value="AMP-binding_C"/>
    <property type="match status" value="1"/>
</dbReference>
<dbReference type="Proteomes" id="UP001500325">
    <property type="component" value="Unassembled WGS sequence"/>
</dbReference>
<comment type="similarity">
    <text evidence="1">Belongs to the ATP-dependent AMP-binding enzyme family.</text>
</comment>
<protein>
    <submittedName>
        <fullName evidence="5">Acyl-CoA synthetase</fullName>
    </submittedName>
</protein>
<reference evidence="6" key="1">
    <citation type="journal article" date="2019" name="Int. J. Syst. Evol. Microbiol.">
        <title>The Global Catalogue of Microorganisms (GCM) 10K type strain sequencing project: providing services to taxonomists for standard genome sequencing and annotation.</title>
        <authorList>
            <consortium name="The Broad Institute Genomics Platform"/>
            <consortium name="The Broad Institute Genome Sequencing Center for Infectious Disease"/>
            <person name="Wu L."/>
            <person name="Ma J."/>
        </authorList>
    </citation>
    <scope>NUCLEOTIDE SEQUENCE [LARGE SCALE GENOMIC DNA]</scope>
    <source>
        <strain evidence="6">JCM 18055</strain>
    </source>
</reference>
<gene>
    <name evidence="5" type="ORF">GCM10023215_44140</name>
</gene>
<dbReference type="InterPro" id="IPR042099">
    <property type="entry name" value="ANL_N_sf"/>
</dbReference>
<dbReference type="InterPro" id="IPR000873">
    <property type="entry name" value="AMP-dep_synth/lig_dom"/>
</dbReference>
<comment type="caution">
    <text evidence="5">The sequence shown here is derived from an EMBL/GenBank/DDBJ whole genome shotgun (WGS) entry which is preliminary data.</text>
</comment>
<dbReference type="Gene3D" id="3.30.300.30">
    <property type="match status" value="1"/>
</dbReference>
<name>A0ABP8X4Q9_9PSEU</name>
<dbReference type="RefSeq" id="WP_345382627.1">
    <property type="nucleotide sequence ID" value="NZ_BAABIC010000015.1"/>
</dbReference>
<feature type="domain" description="AMP-dependent synthetase/ligase" evidence="3">
    <location>
        <begin position="16"/>
        <end position="367"/>
    </location>
</feature>
<organism evidence="5 6">
    <name type="scientific">Pseudonocardia yuanmonensis</name>
    <dbReference type="NCBI Taxonomy" id="1095914"/>
    <lineage>
        <taxon>Bacteria</taxon>
        <taxon>Bacillati</taxon>
        <taxon>Actinomycetota</taxon>
        <taxon>Actinomycetes</taxon>
        <taxon>Pseudonocardiales</taxon>
        <taxon>Pseudonocardiaceae</taxon>
        <taxon>Pseudonocardia</taxon>
    </lineage>
</organism>
<evidence type="ECO:0000313" key="5">
    <source>
        <dbReference type="EMBL" id="GAA4700523.1"/>
    </source>
</evidence>
<keyword evidence="6" id="KW-1185">Reference proteome</keyword>